<accession>A0A7J6U191</accession>
<gene>
    <name evidence="2" type="ORF">FOZ62_003168</name>
</gene>
<keyword evidence="1" id="KW-0472">Membrane</keyword>
<reference evidence="2 3" key="1">
    <citation type="submission" date="2020-04" db="EMBL/GenBank/DDBJ databases">
        <title>Perkinsus olseni comparative genomics.</title>
        <authorList>
            <person name="Bogema D.R."/>
        </authorList>
    </citation>
    <scope>NUCLEOTIDE SEQUENCE [LARGE SCALE GENOMIC DNA]</scope>
    <source>
        <strain evidence="2">ATCC PRA-205</strain>
    </source>
</reference>
<feature type="transmembrane region" description="Helical" evidence="1">
    <location>
        <begin position="116"/>
        <end position="136"/>
    </location>
</feature>
<dbReference type="InterPro" id="IPR035897">
    <property type="entry name" value="Toll_tir_struct_dom_sf"/>
</dbReference>
<evidence type="ECO:0000313" key="3">
    <source>
        <dbReference type="Proteomes" id="UP000574390"/>
    </source>
</evidence>
<sequence>MPTPLPLMTDHTGPSLGPQRVCGDARLRGCPLSTIMLDRSFLRNSESHEDAFLSSVPVTSVDFFLSHSWSADGFWKQMALLICCSSTSTEMITLLASLMEAYFLYSPERHDGEFELLVFVFGFISFLVALFIIPLFKHRNTMVFLDKCCIPQKDPTAKSYGISKLADYLRASDKLLILWSPDYLNRLWCVYELAVFLQTHDEDDVILVNLNHLKLCVSLMLLQFFSIATMYLTEPYSARIDSTHNVYTAHFLGLATSLLIDQGAFDCGEEWQKFCSRVKRFNIHKAKCSSLADYSYLKQLVTDMYGSEAEFAAVVRGLWLGEDEEKHHP</sequence>
<dbReference type="AlphaFoldDB" id="A0A7J6U191"/>
<dbReference type="Gene3D" id="3.40.50.10140">
    <property type="entry name" value="Toll/interleukin-1 receptor homology (TIR) domain"/>
    <property type="match status" value="1"/>
</dbReference>
<dbReference type="Proteomes" id="UP000574390">
    <property type="component" value="Unassembled WGS sequence"/>
</dbReference>
<comment type="caution">
    <text evidence="2">The sequence shown here is derived from an EMBL/GenBank/DDBJ whole genome shotgun (WGS) entry which is preliminary data.</text>
</comment>
<organism evidence="2 3">
    <name type="scientific">Perkinsus olseni</name>
    <name type="common">Perkinsus atlanticus</name>
    <dbReference type="NCBI Taxonomy" id="32597"/>
    <lineage>
        <taxon>Eukaryota</taxon>
        <taxon>Sar</taxon>
        <taxon>Alveolata</taxon>
        <taxon>Perkinsozoa</taxon>
        <taxon>Perkinsea</taxon>
        <taxon>Perkinsida</taxon>
        <taxon>Perkinsidae</taxon>
        <taxon>Perkinsus</taxon>
    </lineage>
</organism>
<protein>
    <recommendedName>
        <fullName evidence="4">TIR domain-containing protein</fullName>
    </recommendedName>
</protein>
<feature type="non-terminal residue" evidence="2">
    <location>
        <position position="329"/>
    </location>
</feature>
<evidence type="ECO:0000313" key="2">
    <source>
        <dbReference type="EMBL" id="KAF4751499.1"/>
    </source>
</evidence>
<keyword evidence="1" id="KW-0812">Transmembrane</keyword>
<dbReference type="EMBL" id="JABANM010003074">
    <property type="protein sequence ID" value="KAF4751499.1"/>
    <property type="molecule type" value="Genomic_DNA"/>
</dbReference>
<dbReference type="SUPFAM" id="SSF52200">
    <property type="entry name" value="Toll/Interleukin receptor TIR domain"/>
    <property type="match status" value="1"/>
</dbReference>
<evidence type="ECO:0008006" key="4">
    <source>
        <dbReference type="Google" id="ProtNLM"/>
    </source>
</evidence>
<name>A0A7J6U191_PEROL</name>
<proteinExistence type="predicted"/>
<keyword evidence="1" id="KW-1133">Transmembrane helix</keyword>
<evidence type="ECO:0000256" key="1">
    <source>
        <dbReference type="SAM" id="Phobius"/>
    </source>
</evidence>